<dbReference type="RefSeq" id="WP_012064921.1">
    <property type="nucleotide sequence ID" value="NC_009633.1"/>
</dbReference>
<dbReference type="GO" id="GO:0003700">
    <property type="term" value="F:DNA-binding transcription factor activity"/>
    <property type="evidence" value="ECO:0007669"/>
    <property type="project" value="InterPro"/>
</dbReference>
<keyword evidence="2" id="KW-0238">DNA-binding</keyword>
<evidence type="ECO:0000256" key="3">
    <source>
        <dbReference type="ARBA" id="ARBA00023163"/>
    </source>
</evidence>
<dbReference type="PRINTS" id="PR00032">
    <property type="entry name" value="HTHARAC"/>
</dbReference>
<accession>A6TUU5</accession>
<evidence type="ECO:0000313" key="6">
    <source>
        <dbReference type="Proteomes" id="UP000001572"/>
    </source>
</evidence>
<dbReference type="Pfam" id="PF12833">
    <property type="entry name" value="HTH_18"/>
    <property type="match status" value="1"/>
</dbReference>
<protein>
    <submittedName>
        <fullName evidence="5">Transcription activator, effector binding</fullName>
    </submittedName>
</protein>
<dbReference type="PANTHER" id="PTHR40055:SF2">
    <property type="entry name" value="DNA GYRASE INHIBITOR"/>
    <property type="match status" value="1"/>
</dbReference>
<dbReference type="KEGG" id="amt:Amet_3846"/>
<evidence type="ECO:0000256" key="2">
    <source>
        <dbReference type="ARBA" id="ARBA00023125"/>
    </source>
</evidence>
<dbReference type="STRING" id="293826.Amet_3846"/>
<dbReference type="InterPro" id="IPR020449">
    <property type="entry name" value="Tscrpt_reg_AraC-type_HTH"/>
</dbReference>
<dbReference type="SMART" id="SM00871">
    <property type="entry name" value="AraC_E_bind"/>
    <property type="match status" value="1"/>
</dbReference>
<evidence type="ECO:0000313" key="5">
    <source>
        <dbReference type="EMBL" id="ABR49963.1"/>
    </source>
</evidence>
<name>A6TUU5_ALKMQ</name>
<dbReference type="InterPro" id="IPR009057">
    <property type="entry name" value="Homeodomain-like_sf"/>
</dbReference>
<dbReference type="Gene3D" id="3.20.80.10">
    <property type="entry name" value="Regulatory factor, effector binding domain"/>
    <property type="match status" value="1"/>
</dbReference>
<keyword evidence="3" id="KW-0804">Transcription</keyword>
<dbReference type="InterPro" id="IPR018060">
    <property type="entry name" value="HTH_AraC"/>
</dbReference>
<dbReference type="PANTHER" id="PTHR40055">
    <property type="entry name" value="TRANSCRIPTIONAL REGULATOR YGIV-RELATED"/>
    <property type="match status" value="1"/>
</dbReference>
<keyword evidence="1" id="KW-0805">Transcription regulation</keyword>
<dbReference type="InterPro" id="IPR029442">
    <property type="entry name" value="GyrI-like"/>
</dbReference>
<dbReference type="GO" id="GO:0043565">
    <property type="term" value="F:sequence-specific DNA binding"/>
    <property type="evidence" value="ECO:0007669"/>
    <property type="project" value="InterPro"/>
</dbReference>
<evidence type="ECO:0000256" key="1">
    <source>
        <dbReference type="ARBA" id="ARBA00023015"/>
    </source>
</evidence>
<dbReference type="EMBL" id="CP000724">
    <property type="protein sequence ID" value="ABR49963.1"/>
    <property type="molecule type" value="Genomic_DNA"/>
</dbReference>
<dbReference type="Gene3D" id="1.10.10.60">
    <property type="entry name" value="Homeodomain-like"/>
    <property type="match status" value="2"/>
</dbReference>
<dbReference type="Proteomes" id="UP000001572">
    <property type="component" value="Chromosome"/>
</dbReference>
<gene>
    <name evidence="5" type="ordered locus">Amet_3846</name>
</gene>
<keyword evidence="6" id="KW-1185">Reference proteome</keyword>
<dbReference type="InterPro" id="IPR010499">
    <property type="entry name" value="AraC_E-bd"/>
</dbReference>
<dbReference type="SUPFAM" id="SSF55136">
    <property type="entry name" value="Probable bacterial effector-binding domain"/>
    <property type="match status" value="1"/>
</dbReference>
<dbReference type="InterPro" id="IPR050908">
    <property type="entry name" value="SmbC-like"/>
</dbReference>
<dbReference type="eggNOG" id="COG2207">
    <property type="taxonomic scope" value="Bacteria"/>
</dbReference>
<dbReference type="OrthoDB" id="253601at2"/>
<evidence type="ECO:0000259" key="4">
    <source>
        <dbReference type="PROSITE" id="PS01124"/>
    </source>
</evidence>
<dbReference type="PROSITE" id="PS01124">
    <property type="entry name" value="HTH_ARAC_FAMILY_2"/>
    <property type="match status" value="1"/>
</dbReference>
<sequence length="291" mass="34108">MNANNKNTYVEQINKVQDYIENHLDESLTVKRLSQRANFSEYHFQRIYGSMTGESLYGFIKRIRLEKAAHILLFDKDRPIIDIAMSVGFSNQTSFAKAFKSKYGVCSSSYRKTNGTVSETDFVNKYLDNQDMTIDPLKIEIRREKAIKLIYTRYTGPYKRDSELFSNLFQKLYQWADQRRLISSTSRWFVIYHDFGNETDEDQLRLSVCMSVDRNLAVSGDIGILNLHEGQYAVGSFMVEPSEYDKAWYYMYGKWLPTSGHKPDDRFSLEHYPKVEEQGDKRLVEIYIPIV</sequence>
<dbReference type="Pfam" id="PF06445">
    <property type="entry name" value="GyrI-like"/>
    <property type="match status" value="1"/>
</dbReference>
<reference evidence="6" key="1">
    <citation type="journal article" date="2016" name="Genome Announc.">
        <title>Complete genome sequence of Alkaliphilus metalliredigens strain QYMF, an alkaliphilic and metal-reducing bacterium isolated from borax-contaminated leachate ponds.</title>
        <authorList>
            <person name="Hwang C."/>
            <person name="Copeland A."/>
            <person name="Lucas S."/>
            <person name="Lapidus A."/>
            <person name="Barry K."/>
            <person name="Detter J.C."/>
            <person name="Glavina Del Rio T."/>
            <person name="Hammon N."/>
            <person name="Israni S."/>
            <person name="Dalin E."/>
            <person name="Tice H."/>
            <person name="Pitluck S."/>
            <person name="Chertkov O."/>
            <person name="Brettin T."/>
            <person name="Bruce D."/>
            <person name="Han C."/>
            <person name="Schmutz J."/>
            <person name="Larimer F."/>
            <person name="Land M.L."/>
            <person name="Hauser L."/>
            <person name="Kyrpides N."/>
            <person name="Mikhailova N."/>
            <person name="Ye Q."/>
            <person name="Zhou J."/>
            <person name="Richardson P."/>
            <person name="Fields M.W."/>
        </authorList>
    </citation>
    <scope>NUCLEOTIDE SEQUENCE [LARGE SCALE GENOMIC DNA]</scope>
    <source>
        <strain evidence="6">QYMF</strain>
    </source>
</reference>
<dbReference type="SUPFAM" id="SSF46689">
    <property type="entry name" value="Homeodomain-like"/>
    <property type="match status" value="2"/>
</dbReference>
<dbReference type="InterPro" id="IPR011256">
    <property type="entry name" value="Reg_factor_effector_dom_sf"/>
</dbReference>
<organism evidence="5 6">
    <name type="scientific">Alkaliphilus metalliredigens (strain QYMF)</name>
    <dbReference type="NCBI Taxonomy" id="293826"/>
    <lineage>
        <taxon>Bacteria</taxon>
        <taxon>Bacillati</taxon>
        <taxon>Bacillota</taxon>
        <taxon>Clostridia</taxon>
        <taxon>Peptostreptococcales</taxon>
        <taxon>Natronincolaceae</taxon>
        <taxon>Alkaliphilus</taxon>
    </lineage>
</organism>
<dbReference type="eggNOG" id="COG3449">
    <property type="taxonomic scope" value="Bacteria"/>
</dbReference>
<feature type="domain" description="HTH araC/xylS-type" evidence="4">
    <location>
        <begin position="14"/>
        <end position="113"/>
    </location>
</feature>
<dbReference type="SMART" id="SM00342">
    <property type="entry name" value="HTH_ARAC"/>
    <property type="match status" value="1"/>
</dbReference>
<dbReference type="AlphaFoldDB" id="A6TUU5"/>
<proteinExistence type="predicted"/>
<dbReference type="HOGENOM" id="CLU_000445_81_1_9"/>